<evidence type="ECO:0000313" key="6">
    <source>
        <dbReference type="Proteomes" id="UP000245464"/>
    </source>
</evidence>
<dbReference type="InterPro" id="IPR039131">
    <property type="entry name" value="NDUFAF1"/>
</dbReference>
<feature type="transmembrane region" description="Helical" evidence="2">
    <location>
        <begin position="214"/>
        <end position="234"/>
    </location>
</feature>
<dbReference type="GO" id="GO:0051082">
    <property type="term" value="F:unfolded protein binding"/>
    <property type="evidence" value="ECO:0007669"/>
    <property type="project" value="TreeGrafter"/>
</dbReference>
<dbReference type="Proteomes" id="UP000249757">
    <property type="component" value="Unassembled WGS sequence"/>
</dbReference>
<evidence type="ECO:0000256" key="1">
    <source>
        <dbReference type="ARBA" id="ARBA00007884"/>
    </source>
</evidence>
<dbReference type="AlphaFoldDB" id="A0A2W1FJH8"/>
<protein>
    <submittedName>
        <fullName evidence="4">CIA30 family protein</fullName>
    </submittedName>
</protein>
<gene>
    <name evidence="5" type="ORF">Ptr86124_001168</name>
    <name evidence="4" type="ORF">PtrM4_012690</name>
</gene>
<reference evidence="4 6" key="1">
    <citation type="journal article" date="2018" name="BMC Genomics">
        <title>Comparative genomics of the wheat fungal pathogen Pyrenophora tritici-repentis reveals chromosomal variations and genome plasticity.</title>
        <authorList>
            <person name="Moolhuijzen P."/>
            <person name="See P.T."/>
            <person name="Hane J.K."/>
            <person name="Shi G."/>
            <person name="Liu Z."/>
            <person name="Oliver R.P."/>
            <person name="Moffat C.S."/>
        </authorList>
    </citation>
    <scope>NUCLEOTIDE SEQUENCE [LARGE SCALE GENOMIC DNA]</scope>
    <source>
        <strain evidence="4">M4</strain>
    </source>
</reference>
<organism evidence="4 6">
    <name type="scientific">Pyrenophora tritici-repentis</name>
    <dbReference type="NCBI Taxonomy" id="45151"/>
    <lineage>
        <taxon>Eukaryota</taxon>
        <taxon>Fungi</taxon>
        <taxon>Dikarya</taxon>
        <taxon>Ascomycota</taxon>
        <taxon>Pezizomycotina</taxon>
        <taxon>Dothideomycetes</taxon>
        <taxon>Pleosporomycetidae</taxon>
        <taxon>Pleosporales</taxon>
        <taxon>Pleosporineae</taxon>
        <taxon>Pleosporaceae</taxon>
        <taxon>Pyrenophora</taxon>
    </lineage>
</organism>
<evidence type="ECO:0000313" key="5">
    <source>
        <dbReference type="EMBL" id="KAI1520800.1"/>
    </source>
</evidence>
<dbReference type="SUPFAM" id="SSF49785">
    <property type="entry name" value="Galactose-binding domain-like"/>
    <property type="match status" value="1"/>
</dbReference>
<comment type="caution">
    <text evidence="4">The sequence shown here is derived from an EMBL/GenBank/DDBJ whole genome shotgun (WGS) entry which is preliminary data.</text>
</comment>
<dbReference type="PANTHER" id="PTHR13194">
    <property type="entry name" value="COMPLEX I INTERMEDIATE-ASSOCIATED PROTEIN 30"/>
    <property type="match status" value="1"/>
</dbReference>
<dbReference type="Pfam" id="PF08547">
    <property type="entry name" value="CIA30"/>
    <property type="match status" value="1"/>
</dbReference>
<dbReference type="InterPro" id="IPR008979">
    <property type="entry name" value="Galactose-bd-like_sf"/>
</dbReference>
<keyword evidence="2" id="KW-1133">Transmembrane helix</keyword>
<evidence type="ECO:0000313" key="4">
    <source>
        <dbReference type="EMBL" id="KAF7577029.1"/>
    </source>
</evidence>
<dbReference type="EMBL" id="NQIK02000001">
    <property type="protein sequence ID" value="KAF7577029.1"/>
    <property type="molecule type" value="Genomic_DNA"/>
</dbReference>
<keyword evidence="2" id="KW-0812">Transmembrane</keyword>
<accession>A0A2W1FJH8</accession>
<evidence type="ECO:0000256" key="2">
    <source>
        <dbReference type="SAM" id="Phobius"/>
    </source>
</evidence>
<proteinExistence type="inferred from homology"/>
<dbReference type="OMA" id="IMVRSFF"/>
<dbReference type="PANTHER" id="PTHR13194:SF19">
    <property type="entry name" value="NAD(P)-BINDING ROSSMANN-FOLD SUPERFAMILY PROTEIN"/>
    <property type="match status" value="1"/>
</dbReference>
<feature type="domain" description="NADH:ubiquinone oxidoreductase intermediate-associated protein 30" evidence="3">
    <location>
        <begin position="17"/>
        <end position="176"/>
    </location>
</feature>
<dbReference type="InterPro" id="IPR013857">
    <property type="entry name" value="NADH-UbQ_OxRdtase-assoc_prot30"/>
</dbReference>
<dbReference type="GO" id="GO:0010257">
    <property type="term" value="P:NADH dehydrogenase complex assembly"/>
    <property type="evidence" value="ECO:0007669"/>
    <property type="project" value="TreeGrafter"/>
</dbReference>
<dbReference type="EMBL" id="NRDI02000001">
    <property type="protein sequence ID" value="KAI1520800.1"/>
    <property type="molecule type" value="Genomic_DNA"/>
</dbReference>
<sequence>MGNEKELVLFGGDKGWNASDWTASDDRVRGGKSQSYLDIEGCSARFHGNLDITALGGAGFASQRTTGDDRSWNLSGYDGIYLTLGKHDGKKYTLTLKDEILPLMADGREQSSLSYEYDFDSKDEMEIFVPWQAMKPTYRGREQEDAKPLNKESVKRMSLMMRSFFAQQEGDFDLTINSIGAISQPSDVEKGISYRPRGVVIGDQEVWSWKNSNLVGLALILGSAWAISAGYCWFKGYDMSFMRFKRWWFVVKK</sequence>
<evidence type="ECO:0000313" key="7">
    <source>
        <dbReference type="Proteomes" id="UP000249757"/>
    </source>
</evidence>
<dbReference type="OrthoDB" id="426386at2759"/>
<comment type="similarity">
    <text evidence="1">Belongs to the CIA30 family.</text>
</comment>
<reference evidence="5" key="3">
    <citation type="journal article" date="2022" name="bioRxiv">
        <title>A global pangenome for the wheat fungal pathogen Pyrenophora tritici-repentis and prediction of effector protein structural homology.</title>
        <authorList>
            <person name="Moolhuijzen P."/>
            <person name="See P.T."/>
            <person name="Shi G."/>
            <person name="Powell H.R."/>
            <person name="Cockram J."/>
            <person name="Jorgensen L.N."/>
            <person name="Benslimane H."/>
            <person name="Strelkov S.E."/>
            <person name="Turner J."/>
            <person name="Liu Z."/>
            <person name="Moffat C.S."/>
        </authorList>
    </citation>
    <scope>NUCLEOTIDE SEQUENCE</scope>
    <source>
        <strain evidence="5">86-124</strain>
    </source>
</reference>
<keyword evidence="2" id="KW-0472">Membrane</keyword>
<evidence type="ECO:0000259" key="3">
    <source>
        <dbReference type="Pfam" id="PF08547"/>
    </source>
</evidence>
<keyword evidence="7" id="KW-1185">Reference proteome</keyword>
<reference evidence="5" key="2">
    <citation type="submission" date="2021-05" db="EMBL/GenBank/DDBJ databases">
        <authorList>
            <person name="Moolhuijzen P.M."/>
            <person name="Moffat C.S."/>
        </authorList>
    </citation>
    <scope>NUCLEOTIDE SEQUENCE</scope>
    <source>
        <strain evidence="5">86-124</strain>
    </source>
</reference>
<name>A0A2W1FJH8_9PLEO</name>
<dbReference type="Proteomes" id="UP000245464">
    <property type="component" value="Chromosome 1"/>
</dbReference>
<reference evidence="7" key="4">
    <citation type="journal article" date="2022" name="Microb. Genom.">
        <title>A global pangenome for the wheat fungal pathogen Pyrenophora tritici-repentis and prediction of effector protein structural homology.</title>
        <authorList>
            <person name="Moolhuijzen P.M."/>
            <person name="See P.T."/>
            <person name="Shi G."/>
            <person name="Powell H.R."/>
            <person name="Cockram J."/>
            <person name="Jorgensen L.N."/>
            <person name="Benslimane H."/>
            <person name="Strelkov S.E."/>
            <person name="Turner J."/>
            <person name="Liu Z."/>
            <person name="Moffat C.S."/>
        </authorList>
    </citation>
    <scope>NUCLEOTIDE SEQUENCE [LARGE SCALE GENOMIC DNA]</scope>
</reference>